<organism evidence="3 4">
    <name type="scientific">Haemaphysalis longicornis</name>
    <name type="common">Bush tick</name>
    <dbReference type="NCBI Taxonomy" id="44386"/>
    <lineage>
        <taxon>Eukaryota</taxon>
        <taxon>Metazoa</taxon>
        <taxon>Ecdysozoa</taxon>
        <taxon>Arthropoda</taxon>
        <taxon>Chelicerata</taxon>
        <taxon>Arachnida</taxon>
        <taxon>Acari</taxon>
        <taxon>Parasitiformes</taxon>
        <taxon>Ixodida</taxon>
        <taxon>Ixodoidea</taxon>
        <taxon>Ixodidae</taxon>
        <taxon>Haemaphysalinae</taxon>
        <taxon>Haemaphysalis</taxon>
    </lineage>
</organism>
<dbReference type="Pfam" id="PF13843">
    <property type="entry name" value="DDE_Tnp_1_7"/>
    <property type="match status" value="1"/>
</dbReference>
<dbReference type="EMBL" id="JABSTR010000007">
    <property type="protein sequence ID" value="KAH9374622.1"/>
    <property type="molecule type" value="Genomic_DNA"/>
</dbReference>
<dbReference type="OMA" id="AYGCALM"/>
<dbReference type="AlphaFoldDB" id="A0A9J6G8A9"/>
<feature type="transmembrane region" description="Helical" evidence="1">
    <location>
        <begin position="147"/>
        <end position="166"/>
    </location>
</feature>
<reference evidence="3 4" key="1">
    <citation type="journal article" date="2020" name="Cell">
        <title>Large-Scale Comparative Analyses of Tick Genomes Elucidate Their Genetic Diversity and Vector Capacities.</title>
        <authorList>
            <consortium name="Tick Genome and Microbiome Consortium (TIGMIC)"/>
            <person name="Jia N."/>
            <person name="Wang J."/>
            <person name="Shi W."/>
            <person name="Du L."/>
            <person name="Sun Y."/>
            <person name="Zhan W."/>
            <person name="Jiang J.F."/>
            <person name="Wang Q."/>
            <person name="Zhang B."/>
            <person name="Ji P."/>
            <person name="Bell-Sakyi L."/>
            <person name="Cui X.M."/>
            <person name="Yuan T.T."/>
            <person name="Jiang B.G."/>
            <person name="Yang W.F."/>
            <person name="Lam T.T."/>
            <person name="Chang Q.C."/>
            <person name="Ding S.J."/>
            <person name="Wang X.J."/>
            <person name="Zhu J.G."/>
            <person name="Ruan X.D."/>
            <person name="Zhao L."/>
            <person name="Wei J.T."/>
            <person name="Ye R.Z."/>
            <person name="Que T.C."/>
            <person name="Du C.H."/>
            <person name="Zhou Y.H."/>
            <person name="Cheng J.X."/>
            <person name="Dai P.F."/>
            <person name="Guo W.B."/>
            <person name="Han X.H."/>
            <person name="Huang E.J."/>
            <person name="Li L.F."/>
            <person name="Wei W."/>
            <person name="Gao Y.C."/>
            <person name="Liu J.Z."/>
            <person name="Shao H.Z."/>
            <person name="Wang X."/>
            <person name="Wang C.C."/>
            <person name="Yang T.C."/>
            <person name="Huo Q.B."/>
            <person name="Li W."/>
            <person name="Chen H.Y."/>
            <person name="Chen S.E."/>
            <person name="Zhou L.G."/>
            <person name="Ni X.B."/>
            <person name="Tian J.H."/>
            <person name="Sheng Y."/>
            <person name="Liu T."/>
            <person name="Pan Y.S."/>
            <person name="Xia L.Y."/>
            <person name="Li J."/>
            <person name="Zhao F."/>
            <person name="Cao W.C."/>
        </authorList>
    </citation>
    <scope>NUCLEOTIDE SEQUENCE [LARGE SCALE GENOMIC DNA]</scope>
    <source>
        <strain evidence="3">HaeL-2018</strain>
    </source>
</reference>
<dbReference type="InterPro" id="IPR029526">
    <property type="entry name" value="PGBD"/>
</dbReference>
<evidence type="ECO:0000313" key="3">
    <source>
        <dbReference type="EMBL" id="KAH9374622.1"/>
    </source>
</evidence>
<name>A0A9J6G8A9_HAELO</name>
<dbReference type="OrthoDB" id="6497558at2759"/>
<evidence type="ECO:0000259" key="2">
    <source>
        <dbReference type="Pfam" id="PF13843"/>
    </source>
</evidence>
<dbReference type="Proteomes" id="UP000821853">
    <property type="component" value="Chromosome 5"/>
</dbReference>
<dbReference type="PANTHER" id="PTHR47272">
    <property type="entry name" value="DDE_TNP_1_7 DOMAIN-CONTAINING PROTEIN"/>
    <property type="match status" value="1"/>
</dbReference>
<sequence length="280" mass="32221">MCSKLPSDEGYKVAADNFFSSLELVEELNGRGIQYVGTLRQNRLKDCSLMNEKRLKSLGQGSYDHRVDNGTGLSVVRWFDRKAVTLVSNFVSVEPVEKVKRYDRKAKAHVDVPRPAIVAVYNSFMGGIDQHNYQVALYKYNMTSRRWYMYIMYHTLFICVVNAWNLHRRQCSHLNSKPMKLRTFIAELSECLMLCGKARKGRPPSLPSPAPKKRKIALKQPQNEVKKDGVGHFPLVTNKRLRCKNCPPSENRFSSVSCSKCEVTLCLNKDRTCFYEFHKP</sequence>
<dbReference type="PANTHER" id="PTHR47272:SF1">
    <property type="entry name" value="PIGGYBAC TRANSPOSABLE ELEMENT-DERIVED PROTEIN 3-LIKE"/>
    <property type="match status" value="1"/>
</dbReference>
<evidence type="ECO:0000313" key="4">
    <source>
        <dbReference type="Proteomes" id="UP000821853"/>
    </source>
</evidence>
<comment type="caution">
    <text evidence="3">The sequence shown here is derived from an EMBL/GenBank/DDBJ whole genome shotgun (WGS) entry which is preliminary data.</text>
</comment>
<keyword evidence="1" id="KW-0472">Membrane</keyword>
<keyword evidence="4" id="KW-1185">Reference proteome</keyword>
<evidence type="ECO:0000256" key="1">
    <source>
        <dbReference type="SAM" id="Phobius"/>
    </source>
</evidence>
<gene>
    <name evidence="3" type="ORF">HPB48_014670</name>
</gene>
<protein>
    <recommendedName>
        <fullName evidence="2">PiggyBac transposable element-derived protein domain-containing protein</fullName>
    </recommendedName>
</protein>
<feature type="domain" description="PiggyBac transposable element-derived protein" evidence="2">
    <location>
        <begin position="8"/>
        <end position="164"/>
    </location>
</feature>
<keyword evidence="1" id="KW-1133">Transmembrane helix</keyword>
<keyword evidence="1" id="KW-0812">Transmembrane</keyword>
<proteinExistence type="predicted"/>
<dbReference type="VEuPathDB" id="VectorBase:HLOH_054716"/>
<accession>A0A9J6G8A9</accession>